<keyword evidence="5" id="KW-1185">Reference proteome</keyword>
<gene>
    <name evidence="4" type="ORF">ACFY8C_28930</name>
</gene>
<protein>
    <submittedName>
        <fullName evidence="4">Universal stress protein</fullName>
    </submittedName>
</protein>
<comment type="similarity">
    <text evidence="1">Belongs to the universal stress protein A family.</text>
</comment>
<sequence>MSGSGRIVVGVTGSPASLSALRHASALARREGVPLLAVLAWEPPEGEALYARMPDRSWARMWAEDARRRLEDAVVDGLGSLPAGVAFEGRVVRGTPAAALCRVACLPGDLLVVGSAPGRGRSAVARLRRRPVLRAVLKDAGCPVLTVPGPALLPGEARVLRRNARTPAPVEGDRPGRGRSRRPARRTDPPSSP</sequence>
<evidence type="ECO:0000313" key="4">
    <source>
        <dbReference type="EMBL" id="MFF5922327.1"/>
    </source>
</evidence>
<comment type="caution">
    <text evidence="4">The sequence shown here is derived from an EMBL/GenBank/DDBJ whole genome shotgun (WGS) entry which is preliminary data.</text>
</comment>
<name>A0ABW6XXX5_9ACTN</name>
<dbReference type="InterPro" id="IPR006016">
    <property type="entry name" value="UspA"/>
</dbReference>
<dbReference type="Proteomes" id="UP001602370">
    <property type="component" value="Unassembled WGS sequence"/>
</dbReference>
<dbReference type="InterPro" id="IPR014729">
    <property type="entry name" value="Rossmann-like_a/b/a_fold"/>
</dbReference>
<evidence type="ECO:0000256" key="1">
    <source>
        <dbReference type="ARBA" id="ARBA00008791"/>
    </source>
</evidence>
<accession>A0ABW6XXX5</accession>
<proteinExistence type="inferred from homology"/>
<feature type="region of interest" description="Disordered" evidence="2">
    <location>
        <begin position="160"/>
        <end position="193"/>
    </location>
</feature>
<dbReference type="RefSeq" id="WP_388309637.1">
    <property type="nucleotide sequence ID" value="NZ_JBIBDZ010000010.1"/>
</dbReference>
<dbReference type="EMBL" id="JBIBDZ010000010">
    <property type="protein sequence ID" value="MFF5922327.1"/>
    <property type="molecule type" value="Genomic_DNA"/>
</dbReference>
<evidence type="ECO:0000313" key="5">
    <source>
        <dbReference type="Proteomes" id="UP001602370"/>
    </source>
</evidence>
<evidence type="ECO:0000256" key="2">
    <source>
        <dbReference type="SAM" id="MobiDB-lite"/>
    </source>
</evidence>
<reference evidence="4 5" key="1">
    <citation type="submission" date="2024-10" db="EMBL/GenBank/DDBJ databases">
        <title>The Natural Products Discovery Center: Release of the First 8490 Sequenced Strains for Exploring Actinobacteria Biosynthetic Diversity.</title>
        <authorList>
            <person name="Kalkreuter E."/>
            <person name="Kautsar S.A."/>
            <person name="Yang D."/>
            <person name="Bader C.D."/>
            <person name="Teijaro C.N."/>
            <person name="Fluegel L."/>
            <person name="Davis C.M."/>
            <person name="Simpson J.R."/>
            <person name="Lauterbach L."/>
            <person name="Steele A.D."/>
            <person name="Gui C."/>
            <person name="Meng S."/>
            <person name="Li G."/>
            <person name="Viehrig K."/>
            <person name="Ye F."/>
            <person name="Su P."/>
            <person name="Kiefer A.F."/>
            <person name="Nichols A."/>
            <person name="Cepeda A.J."/>
            <person name="Yan W."/>
            <person name="Fan B."/>
            <person name="Jiang Y."/>
            <person name="Adhikari A."/>
            <person name="Zheng C.-J."/>
            <person name="Schuster L."/>
            <person name="Cowan T.M."/>
            <person name="Smanski M.J."/>
            <person name="Chevrette M.G."/>
            <person name="De Carvalho L.P.S."/>
            <person name="Shen B."/>
        </authorList>
    </citation>
    <scope>NUCLEOTIDE SEQUENCE [LARGE SCALE GENOMIC DNA]</scope>
    <source>
        <strain evidence="4 5">NPDC012605</strain>
    </source>
</reference>
<organism evidence="4 5">
    <name type="scientific">Streptomyces flavochromogenes</name>
    <dbReference type="NCBI Taxonomy" id="68199"/>
    <lineage>
        <taxon>Bacteria</taxon>
        <taxon>Bacillati</taxon>
        <taxon>Actinomycetota</taxon>
        <taxon>Actinomycetes</taxon>
        <taxon>Kitasatosporales</taxon>
        <taxon>Streptomycetaceae</taxon>
        <taxon>Streptomyces</taxon>
    </lineage>
</organism>
<dbReference type="PANTHER" id="PTHR46268:SF6">
    <property type="entry name" value="UNIVERSAL STRESS PROTEIN UP12"/>
    <property type="match status" value="1"/>
</dbReference>
<dbReference type="Pfam" id="PF00582">
    <property type="entry name" value="Usp"/>
    <property type="match status" value="1"/>
</dbReference>
<feature type="domain" description="UspA" evidence="3">
    <location>
        <begin position="6"/>
        <end position="148"/>
    </location>
</feature>
<evidence type="ECO:0000259" key="3">
    <source>
        <dbReference type="Pfam" id="PF00582"/>
    </source>
</evidence>
<dbReference type="Gene3D" id="3.40.50.620">
    <property type="entry name" value="HUPs"/>
    <property type="match status" value="1"/>
</dbReference>
<dbReference type="SUPFAM" id="SSF52402">
    <property type="entry name" value="Adenine nucleotide alpha hydrolases-like"/>
    <property type="match status" value="1"/>
</dbReference>
<dbReference type="CDD" id="cd00293">
    <property type="entry name" value="USP-like"/>
    <property type="match status" value="1"/>
</dbReference>
<dbReference type="PANTHER" id="PTHR46268">
    <property type="entry name" value="STRESS RESPONSE PROTEIN NHAX"/>
    <property type="match status" value="1"/>
</dbReference>